<dbReference type="Proteomes" id="UP001166674">
    <property type="component" value="Unassembled WGS sequence"/>
</dbReference>
<evidence type="ECO:0000313" key="1">
    <source>
        <dbReference type="EMBL" id="MBZ3881694.1"/>
    </source>
</evidence>
<organism evidence="1 2">
    <name type="scientific">Sciurus carolinensis</name>
    <name type="common">Eastern gray squirrel</name>
    <dbReference type="NCBI Taxonomy" id="30640"/>
    <lineage>
        <taxon>Eukaryota</taxon>
        <taxon>Metazoa</taxon>
        <taxon>Chordata</taxon>
        <taxon>Craniata</taxon>
        <taxon>Vertebrata</taxon>
        <taxon>Euteleostomi</taxon>
        <taxon>Mammalia</taxon>
        <taxon>Eutheria</taxon>
        <taxon>Euarchontoglires</taxon>
        <taxon>Glires</taxon>
        <taxon>Rodentia</taxon>
        <taxon>Sciuromorpha</taxon>
        <taxon>Sciuridae</taxon>
        <taxon>Sciurinae</taxon>
        <taxon>Sciurini</taxon>
        <taxon>Sciurus</taxon>
    </lineage>
</organism>
<dbReference type="AlphaFoldDB" id="A0AA41N1E5"/>
<gene>
    <name evidence="1" type="ORF">SUZIE_164220</name>
</gene>
<evidence type="ECO:0000313" key="2">
    <source>
        <dbReference type="Proteomes" id="UP001166674"/>
    </source>
</evidence>
<keyword evidence="2" id="KW-1185">Reference proteome</keyword>
<reference evidence="1" key="1">
    <citation type="submission" date="2020-03" db="EMBL/GenBank/DDBJ databases">
        <title>Studies in the Genomics of Life Span.</title>
        <authorList>
            <person name="Glass D."/>
        </authorList>
    </citation>
    <scope>NUCLEOTIDE SEQUENCE</scope>
    <source>
        <strain evidence="1">SUZIE</strain>
        <tissue evidence="1">Muscle</tissue>
    </source>
</reference>
<dbReference type="EMBL" id="JAATJV010377898">
    <property type="protein sequence ID" value="MBZ3881694.1"/>
    <property type="molecule type" value="Genomic_DNA"/>
</dbReference>
<accession>A0AA41N1E5</accession>
<proteinExistence type="predicted"/>
<name>A0AA41N1E5_SCICA</name>
<protein>
    <submittedName>
        <fullName evidence="1">Protein quaking</fullName>
    </submittedName>
</protein>
<sequence>MQLMEMGIPNDNYRDANIKSQALGFSLAATAQAASRIITRPRPVLPTAGPTIMPLIRHIQTTDMLNGTPHPTSAIIPPEPELGLIYTSYQYPYMSTPAASILDYPVEPKVVLGAVATEVQRQHIYVYHYQRIVTKV</sequence>
<comment type="caution">
    <text evidence="1">The sequence shown here is derived from an EMBL/GenBank/DDBJ whole genome shotgun (WGS) entry which is preliminary data.</text>
</comment>